<feature type="compositionally biased region" description="Low complexity" evidence="1">
    <location>
        <begin position="434"/>
        <end position="445"/>
    </location>
</feature>
<accession>A0A193BSW0</accession>
<feature type="compositionally biased region" description="Low complexity" evidence="1">
    <location>
        <begin position="733"/>
        <end position="743"/>
    </location>
</feature>
<feature type="compositionally biased region" description="Polar residues" evidence="1">
    <location>
        <begin position="1005"/>
        <end position="1018"/>
    </location>
</feature>
<feature type="compositionally biased region" description="Basic and acidic residues" evidence="1">
    <location>
        <begin position="777"/>
        <end position="809"/>
    </location>
</feature>
<dbReference type="STRING" id="31958.SD37_06080"/>
<feature type="region of interest" description="Disordered" evidence="1">
    <location>
        <begin position="1163"/>
        <end position="1206"/>
    </location>
</feature>
<feature type="region of interest" description="Disordered" evidence="1">
    <location>
        <begin position="1"/>
        <end position="22"/>
    </location>
</feature>
<dbReference type="Gene3D" id="1.20.1260.20">
    <property type="entry name" value="PPE superfamily"/>
    <property type="match status" value="1"/>
</dbReference>
<dbReference type="eggNOG" id="COG5164">
    <property type="taxonomic scope" value="Bacteria"/>
</dbReference>
<feature type="compositionally biased region" description="Low complexity" evidence="1">
    <location>
        <begin position="639"/>
        <end position="655"/>
    </location>
</feature>
<feature type="compositionally biased region" description="Gly residues" evidence="1">
    <location>
        <begin position="744"/>
        <end position="771"/>
    </location>
</feature>
<proteinExistence type="predicted"/>
<feature type="compositionally biased region" description="Low complexity" evidence="1">
    <location>
        <begin position="597"/>
        <end position="618"/>
    </location>
</feature>
<protein>
    <submittedName>
        <fullName evidence="2">Uncharacterized protein</fullName>
    </submittedName>
</protein>
<feature type="compositionally biased region" description="Gly residues" evidence="1">
    <location>
        <begin position="658"/>
        <end position="682"/>
    </location>
</feature>
<feature type="compositionally biased region" description="Gly residues" evidence="1">
    <location>
        <begin position="334"/>
        <end position="353"/>
    </location>
</feature>
<dbReference type="EMBL" id="CP016174">
    <property type="protein sequence ID" value="ANN15264.1"/>
    <property type="molecule type" value="Genomic_DNA"/>
</dbReference>
<feature type="compositionally biased region" description="Basic and acidic residues" evidence="1">
    <location>
        <begin position="977"/>
        <end position="1004"/>
    </location>
</feature>
<feature type="compositionally biased region" description="Basic and acidic residues" evidence="1">
    <location>
        <begin position="955"/>
        <end position="969"/>
    </location>
</feature>
<feature type="compositionally biased region" description="Low complexity" evidence="1">
    <location>
        <begin position="580"/>
        <end position="589"/>
    </location>
</feature>
<feature type="compositionally biased region" description="Basic and acidic residues" evidence="1">
    <location>
        <begin position="833"/>
        <end position="855"/>
    </location>
</feature>
<feature type="region of interest" description="Disordered" evidence="1">
    <location>
        <begin position="1273"/>
        <end position="1294"/>
    </location>
</feature>
<feature type="compositionally biased region" description="Basic and acidic residues" evidence="1">
    <location>
        <begin position="1019"/>
        <end position="1041"/>
    </location>
</feature>
<feature type="compositionally biased region" description="Polar residues" evidence="1">
    <location>
        <begin position="1043"/>
        <end position="1055"/>
    </location>
</feature>
<name>A0A193BSW0_AMYOR</name>
<keyword evidence="3" id="KW-1185">Reference proteome</keyword>
<feature type="compositionally biased region" description="Polar residues" evidence="1">
    <location>
        <begin position="464"/>
        <end position="477"/>
    </location>
</feature>
<feature type="region of interest" description="Disordered" evidence="1">
    <location>
        <begin position="284"/>
        <end position="855"/>
    </location>
</feature>
<evidence type="ECO:0000256" key="1">
    <source>
        <dbReference type="SAM" id="MobiDB-lite"/>
    </source>
</evidence>
<reference evidence="2 3" key="1">
    <citation type="journal article" date="2015" name="Genome Announc.">
        <title>Draft Genome Sequence of Norvancomycin-Producing Strain Amycolatopsis orientalis CPCC200066.</title>
        <authorList>
            <person name="Lei X."/>
            <person name="Yuan F."/>
            <person name="Shi Y."/>
            <person name="Li X."/>
            <person name="Wang L."/>
            <person name="Hong B."/>
        </authorList>
    </citation>
    <scope>NUCLEOTIDE SEQUENCE [LARGE SCALE GENOMIC DNA]</scope>
    <source>
        <strain evidence="2 3">B-37</strain>
    </source>
</reference>
<feature type="compositionally biased region" description="Polar residues" evidence="1">
    <location>
        <begin position="512"/>
        <end position="523"/>
    </location>
</feature>
<feature type="compositionally biased region" description="Gly residues" evidence="1">
    <location>
        <begin position="285"/>
        <end position="322"/>
    </location>
</feature>
<evidence type="ECO:0000313" key="2">
    <source>
        <dbReference type="EMBL" id="ANN15264.1"/>
    </source>
</evidence>
<feature type="compositionally biased region" description="Low complexity" evidence="1">
    <location>
        <begin position="375"/>
        <end position="389"/>
    </location>
</feature>
<evidence type="ECO:0000313" key="3">
    <source>
        <dbReference type="Proteomes" id="UP000093695"/>
    </source>
</evidence>
<organism evidence="2 3">
    <name type="scientific">Amycolatopsis orientalis</name>
    <name type="common">Nocardia orientalis</name>
    <dbReference type="NCBI Taxonomy" id="31958"/>
    <lineage>
        <taxon>Bacteria</taxon>
        <taxon>Bacillati</taxon>
        <taxon>Actinomycetota</taxon>
        <taxon>Actinomycetes</taxon>
        <taxon>Pseudonocardiales</taxon>
        <taxon>Pseudonocardiaceae</taxon>
        <taxon>Amycolatopsis</taxon>
    </lineage>
</organism>
<sequence>MPEGNPLVAKAPTDGDGPGPLTAGNSEYGYAAGIGVAESAMDAFNGISNGDWVGGGLGVLSLAGEIASAAIDPFGYLMSSVASFLMEHMQPLKDMLDAVAGDPPVIQSYSETWGNVAKKLEDTQVEFSNTVKNGTSGWTGEAGDQYRKQAAEQAEAISAAATVAGGISTVVMIFGEIVAFVREFIRQLIADAVGKLIAWVMETVFSLGFGTPVVVAQAVTAIAKWAAKIADKLKELCDAMRRVSPLLGKLVDVFEKIIKIFGKIAGKVTGLDALNPKNIKAGGFVQRGGRGGGSGGPDGGGTGSGNGPDGDGSHGSGDGSDGSNGSDGDSGRSGDSGSGDSGSNGSNGSGGSRPGDSGSDSPSSTARGGDGGGSPSTRDSGGSPSRSDGGSPGRTGDGDTPSTSDGNLGRAPDGGGSSPRSDGGSPTHTGDGGSPSAARADAPAPHTRTDGGSPSPARADSGPAPQTRTDTGGSPSHTPDGGSPAPHTRTDTGGSPGHTPDGGSPAPHTRTDTSGSPTHTPDSGSPAPHTRSDTGGSPSHTPDGGSPAPHTRTDTGGSPSHTGDGGVPPRTHGGDGGGTPTPRSDPSPGHHAGNDGGSPTRPTDSGTTTSGTAPTAPRLGDAGPSHVPSQRGGPGGDSSPGVPSQGQPVAGGMPPQGAPGGGTPGGTPGSPGSRPPGGGWTGTPGSPRTPDTHAPRTPDTNTGPSRGPGQTGPGGRPNQPHQPQPVARGNDFGPGAQPHTGTPGTHGPGSRPGGTGPGNTGPGGRGPGGHSGPPHSPDGHGPDGHGPRQDPNGHPDGSPHDRGPDDGQPDRPLTPDEVNQRHSESTPAGSSYHRGDPDMGDLPHRVQPDPDGRYTVDVHVTPDGHARIGNRTYTPEEFADILRRNGDYDGRPIRLIGCDAGSNDFARRLSRELDTEVMAPSRPAWTDSNGRVFSSDYEIGPDGRTRPRIPPNGEWDIHSPDGTARRASDDGFTPDTSHADKQDVDADSARSRGDGDEPPDRDADTSTSGQGNQPQHPNRNPESRQQEQDLLDPDRQRERRQNPQRVTDFTPQSSGDPIPVRPNDPPPGAPRAPRAHEPFPGNQRLEPNRSYEVRDADGNPRGTYHTDGTGRVTHIDTSQPNVPHRMPDGSPNPDYRANPDLLHAQPNTTYRVEIDGEHQVFRTGDNGIPEPAVRFHRPDFPADRHVDIGPDHPGSPTPPRPGQPFVARTDLQENTAYRVHDSNGDYRGTYYTDGNGRVRWAEVESGRIARTNPDLANMPRADIGEVRLVQRIDPDAETPPGVRNPQDFEGSTRRDVTLDKNKSFFDDHTPPLEPNSRYVVESEYKDGDKTVTRQRAVYWTDEHGNIRLAETYQPHHPDLNYPKPNMVYNVDGGRFVYETGPEVGNRHTSRSYDTDTVAHTSHDLERADKHEIDRRDESSQKRGGGVEGKEPELDADGNPTGRNINKYDGGHIAGNQFRGPGELLNMLGQWRAQNQGLHSAGDAHWYAFESDLSDFLDPKKHTDGATRSIEQVDTFALRADGDRAPHTLQVRWVENVTDADGNVVRTVRIRSFPNVPPSAGSGAGGGT</sequence>
<dbReference type="InterPro" id="IPR038332">
    <property type="entry name" value="PPE_sf"/>
</dbReference>
<dbReference type="RefSeq" id="WP_044852221.1">
    <property type="nucleotide sequence ID" value="NZ_CP016174.1"/>
</dbReference>
<dbReference type="eggNOG" id="COG3266">
    <property type="taxonomic scope" value="Bacteria"/>
</dbReference>
<feature type="compositionally biased region" description="Pro residues" evidence="1">
    <location>
        <begin position="1193"/>
        <end position="1202"/>
    </location>
</feature>
<feature type="compositionally biased region" description="Pro residues" evidence="1">
    <location>
        <begin position="1059"/>
        <end position="1070"/>
    </location>
</feature>
<feature type="compositionally biased region" description="Basic and acidic residues" evidence="1">
    <location>
        <begin position="1086"/>
        <end position="1098"/>
    </location>
</feature>
<feature type="compositionally biased region" description="Basic and acidic residues" evidence="1">
    <location>
        <begin position="1400"/>
        <end position="1420"/>
    </location>
</feature>
<feature type="compositionally biased region" description="Basic and acidic residues" evidence="1">
    <location>
        <begin position="1176"/>
        <end position="1190"/>
    </location>
</feature>
<feature type="compositionally biased region" description="Low complexity" evidence="1">
    <location>
        <begin position="354"/>
        <end position="367"/>
    </location>
</feature>
<dbReference type="Proteomes" id="UP000093695">
    <property type="component" value="Chromosome"/>
</dbReference>
<gene>
    <name evidence="2" type="ORF">SD37_06080</name>
</gene>
<dbReference type="KEGG" id="aori:SD37_06080"/>
<feature type="region of interest" description="Disordered" evidence="1">
    <location>
        <begin position="920"/>
        <end position="1126"/>
    </location>
</feature>
<feature type="region of interest" description="Disordered" evidence="1">
    <location>
        <begin position="1379"/>
        <end position="1453"/>
    </location>
</feature>